<keyword evidence="2" id="KW-1185">Reference proteome</keyword>
<dbReference type="EMBL" id="ML742085">
    <property type="protein sequence ID" value="KAE8150816.1"/>
    <property type="molecule type" value="Genomic_DNA"/>
</dbReference>
<evidence type="ECO:0000313" key="1">
    <source>
        <dbReference type="EMBL" id="KAE8150816.1"/>
    </source>
</evidence>
<sequence>MRDWTGEDLVKMKISVIPVALLVASAAAGGVNTVSQKEANDWYSCTNHGLNMLNEGHDDTRVTCAMLRCLTEYANEYNRGGLSAKLANILKFYCTAADIPFIGQLL</sequence>
<accession>A0A5N6TWQ6</accession>
<dbReference type="OrthoDB" id="4272269at2759"/>
<organism evidence="1 2">
    <name type="scientific">Aspergillus avenaceus</name>
    <dbReference type="NCBI Taxonomy" id="36643"/>
    <lineage>
        <taxon>Eukaryota</taxon>
        <taxon>Fungi</taxon>
        <taxon>Dikarya</taxon>
        <taxon>Ascomycota</taxon>
        <taxon>Pezizomycotina</taxon>
        <taxon>Eurotiomycetes</taxon>
        <taxon>Eurotiomycetidae</taxon>
        <taxon>Eurotiales</taxon>
        <taxon>Aspergillaceae</taxon>
        <taxon>Aspergillus</taxon>
        <taxon>Aspergillus subgen. Circumdati</taxon>
    </lineage>
</organism>
<gene>
    <name evidence="1" type="ORF">BDV25DRAFT_139498</name>
</gene>
<reference evidence="1 2" key="1">
    <citation type="submission" date="2019-04" db="EMBL/GenBank/DDBJ databases">
        <title>Friends and foes A comparative genomics study of 23 Aspergillus species from section Flavi.</title>
        <authorList>
            <consortium name="DOE Joint Genome Institute"/>
            <person name="Kjaerbolling I."/>
            <person name="Vesth T."/>
            <person name="Frisvad J.C."/>
            <person name="Nybo J.L."/>
            <person name="Theobald S."/>
            <person name="Kildgaard S."/>
            <person name="Isbrandt T."/>
            <person name="Kuo A."/>
            <person name="Sato A."/>
            <person name="Lyhne E.K."/>
            <person name="Kogle M.E."/>
            <person name="Wiebenga A."/>
            <person name="Kun R.S."/>
            <person name="Lubbers R.J."/>
            <person name="Makela M.R."/>
            <person name="Barry K."/>
            <person name="Chovatia M."/>
            <person name="Clum A."/>
            <person name="Daum C."/>
            <person name="Haridas S."/>
            <person name="He G."/>
            <person name="LaButti K."/>
            <person name="Lipzen A."/>
            <person name="Mondo S."/>
            <person name="Riley R."/>
            <person name="Salamov A."/>
            <person name="Simmons B.A."/>
            <person name="Magnuson J.K."/>
            <person name="Henrissat B."/>
            <person name="Mortensen U.H."/>
            <person name="Larsen T.O."/>
            <person name="Devries R.P."/>
            <person name="Grigoriev I.V."/>
            <person name="Machida M."/>
            <person name="Baker S.E."/>
            <person name="Andersen M.R."/>
        </authorList>
    </citation>
    <scope>NUCLEOTIDE SEQUENCE [LARGE SCALE GENOMIC DNA]</scope>
    <source>
        <strain evidence="1 2">IBT 18842</strain>
    </source>
</reference>
<name>A0A5N6TWQ6_ASPAV</name>
<evidence type="ECO:0000313" key="2">
    <source>
        <dbReference type="Proteomes" id="UP000325780"/>
    </source>
</evidence>
<dbReference type="AlphaFoldDB" id="A0A5N6TWQ6"/>
<protein>
    <submittedName>
        <fullName evidence="1">Uncharacterized protein</fullName>
    </submittedName>
</protein>
<proteinExistence type="predicted"/>
<dbReference type="Proteomes" id="UP000325780">
    <property type="component" value="Unassembled WGS sequence"/>
</dbReference>